<dbReference type="SUPFAM" id="SSF56176">
    <property type="entry name" value="FAD-binding/transporter-associated domain-like"/>
    <property type="match status" value="1"/>
</dbReference>
<dbReference type="InterPro" id="IPR006094">
    <property type="entry name" value="Oxid_FAD_bind_N"/>
</dbReference>
<dbReference type="InterPro" id="IPR016169">
    <property type="entry name" value="FAD-bd_PCMH_sub2"/>
</dbReference>
<sequence>MTTVWTASSEIEAFDAVHAALSEGVRLELVGGGSRRDLGRPVEADVVLDLSGLSGVVDYQPEELVLTVRPGTPMAELEALLAARNQQLAFEPPDFGPLWGRAAGQGTIGGCVMIGRGGPRRLTAGAPRDHFLGVKGVNGFGQAFAAGGRVVKNVTGFDLTKLVAGSFGTLCVATEMTFKVLPEPADTLTLVLRGLEDEAAVRAMSQALGSPAAVSAAAHLPADVAPDGAPATLIRLEGVTPSIRARGAHLTAFLQDFGPIESLDRDDSRALWKRVGDAAFFAGDTDAVVWKLSVPPTAAPAIAAAVGGRHFYDWGGGGLWLALPPAPDAHAARVRAALAQVVDGDGHATLMRAPEALRATASPFQPLAPVLAALTGRVKQQFDPKGLFNPGRMYAGA</sequence>
<evidence type="ECO:0000313" key="4">
    <source>
        <dbReference type="EMBL" id="RAK60668.1"/>
    </source>
</evidence>
<comment type="caution">
    <text evidence="4">The sequence shown here is derived from an EMBL/GenBank/DDBJ whole genome shotgun (WGS) entry which is preliminary data.</text>
</comment>
<dbReference type="PANTHER" id="PTHR11748">
    <property type="entry name" value="D-LACTATE DEHYDROGENASE"/>
    <property type="match status" value="1"/>
</dbReference>
<keyword evidence="5" id="KW-1185">Reference proteome</keyword>
<name>A0A328B6M1_9CAUL</name>
<dbReference type="InterPro" id="IPR016166">
    <property type="entry name" value="FAD-bd_PCMH"/>
</dbReference>
<keyword evidence="2" id="KW-0274">FAD</keyword>
<dbReference type="NCBIfam" id="NF008439">
    <property type="entry name" value="PRK11282.1"/>
    <property type="match status" value="1"/>
</dbReference>
<feature type="domain" description="FAD-binding PCMH-type" evidence="3">
    <location>
        <begin position="1"/>
        <end position="183"/>
    </location>
</feature>
<dbReference type="SUPFAM" id="SSF55103">
    <property type="entry name" value="FAD-linked oxidases, C-terminal domain"/>
    <property type="match status" value="1"/>
</dbReference>
<dbReference type="PROSITE" id="PS51387">
    <property type="entry name" value="FAD_PCMH"/>
    <property type="match status" value="1"/>
</dbReference>
<dbReference type="OrthoDB" id="9811557at2"/>
<keyword evidence="1" id="KW-0285">Flavoprotein</keyword>
<evidence type="ECO:0000313" key="5">
    <source>
        <dbReference type="Proteomes" id="UP000249842"/>
    </source>
</evidence>
<protein>
    <submittedName>
        <fullName evidence="4">Glycolate oxidase subunit GlcE</fullName>
    </submittedName>
</protein>
<evidence type="ECO:0000256" key="2">
    <source>
        <dbReference type="ARBA" id="ARBA00022827"/>
    </source>
</evidence>
<organism evidence="4 5">
    <name type="scientific">Phenylobacterium hankyongense</name>
    <dbReference type="NCBI Taxonomy" id="1813876"/>
    <lineage>
        <taxon>Bacteria</taxon>
        <taxon>Pseudomonadati</taxon>
        <taxon>Pseudomonadota</taxon>
        <taxon>Alphaproteobacteria</taxon>
        <taxon>Caulobacterales</taxon>
        <taxon>Caulobacteraceae</taxon>
        <taxon>Phenylobacterium</taxon>
    </lineage>
</organism>
<dbReference type="InterPro" id="IPR016164">
    <property type="entry name" value="FAD-linked_Oxase-like_C"/>
</dbReference>
<dbReference type="AlphaFoldDB" id="A0A328B6M1"/>
<evidence type="ECO:0000259" key="3">
    <source>
        <dbReference type="PROSITE" id="PS51387"/>
    </source>
</evidence>
<dbReference type="EMBL" id="QFYP01000001">
    <property type="protein sequence ID" value="RAK60668.1"/>
    <property type="molecule type" value="Genomic_DNA"/>
</dbReference>
<dbReference type="Proteomes" id="UP000249842">
    <property type="component" value="Unassembled WGS sequence"/>
</dbReference>
<dbReference type="GO" id="GO:0003824">
    <property type="term" value="F:catalytic activity"/>
    <property type="evidence" value="ECO:0007669"/>
    <property type="project" value="InterPro"/>
</dbReference>
<proteinExistence type="predicted"/>
<dbReference type="Pfam" id="PF01565">
    <property type="entry name" value="FAD_binding_4"/>
    <property type="match status" value="1"/>
</dbReference>
<dbReference type="Gene3D" id="3.30.465.10">
    <property type="match status" value="1"/>
</dbReference>
<reference evidence="5" key="1">
    <citation type="submission" date="2018-05" db="EMBL/GenBank/DDBJ databases">
        <authorList>
            <person name="Li X."/>
        </authorList>
    </citation>
    <scope>NUCLEOTIDE SEQUENCE [LARGE SCALE GENOMIC DNA]</scope>
    <source>
        <strain evidence="5">HKS-05</strain>
    </source>
</reference>
<evidence type="ECO:0000256" key="1">
    <source>
        <dbReference type="ARBA" id="ARBA00022630"/>
    </source>
</evidence>
<dbReference type="PANTHER" id="PTHR11748:SF103">
    <property type="entry name" value="GLYCOLATE OXIDASE SUBUNIT GLCE"/>
    <property type="match status" value="1"/>
</dbReference>
<dbReference type="InterPro" id="IPR036318">
    <property type="entry name" value="FAD-bd_PCMH-like_sf"/>
</dbReference>
<accession>A0A328B6M1</accession>
<gene>
    <name evidence="4" type="ORF">DJ021_13030</name>
</gene>
<dbReference type="GO" id="GO:0071949">
    <property type="term" value="F:FAD binding"/>
    <property type="evidence" value="ECO:0007669"/>
    <property type="project" value="InterPro"/>
</dbReference>
<dbReference type="RefSeq" id="WP_111457960.1">
    <property type="nucleotide sequence ID" value="NZ_QFYP01000001.1"/>
</dbReference>